<gene>
    <name evidence="1" type="primary">g2621</name>
    <name evidence="1" type="ORF">NpPPO83_00002621</name>
</gene>
<reference evidence="1" key="1">
    <citation type="submission" date="2024-09" db="EMBL/GenBank/DDBJ databases">
        <title>Draft Genome Sequences of Neofusicoccum parvum.</title>
        <authorList>
            <person name="Ashida A."/>
            <person name="Camagna M."/>
            <person name="Tanaka A."/>
            <person name="Takemoto D."/>
        </authorList>
    </citation>
    <scope>NUCLEOTIDE SEQUENCE</scope>
    <source>
        <strain evidence="1">PPO83</strain>
    </source>
</reference>
<sequence>MRTALLHTSSEMMALGLNAAAFGVAAYLPARYFGPMLFPRRAARAQQRAEARAQSTLAQNNAAIAGAGAAAVGGAAAASQFGSGASHGWIGSARALLRLGTRGRGGGNF</sequence>
<proteinExistence type="predicted"/>
<keyword evidence="2" id="KW-1185">Reference proteome</keyword>
<accession>A0ACB5SGI3</accession>
<organism evidence="1 2">
    <name type="scientific">Neofusicoccum parvum</name>
    <dbReference type="NCBI Taxonomy" id="310453"/>
    <lineage>
        <taxon>Eukaryota</taxon>
        <taxon>Fungi</taxon>
        <taxon>Dikarya</taxon>
        <taxon>Ascomycota</taxon>
        <taxon>Pezizomycotina</taxon>
        <taxon>Dothideomycetes</taxon>
        <taxon>Dothideomycetes incertae sedis</taxon>
        <taxon>Botryosphaeriales</taxon>
        <taxon>Botryosphaeriaceae</taxon>
        <taxon>Neofusicoccum</taxon>
    </lineage>
</organism>
<evidence type="ECO:0000313" key="1">
    <source>
        <dbReference type="EMBL" id="GME39558.1"/>
    </source>
</evidence>
<comment type="caution">
    <text evidence="1">The sequence shown here is derived from an EMBL/GenBank/DDBJ whole genome shotgun (WGS) entry which is preliminary data.</text>
</comment>
<name>A0ACB5SGI3_9PEZI</name>
<dbReference type="Proteomes" id="UP001165186">
    <property type="component" value="Unassembled WGS sequence"/>
</dbReference>
<protein>
    <submittedName>
        <fullName evidence="1">Uncharacterized protein LTHEOB_2466</fullName>
    </submittedName>
</protein>
<dbReference type="EMBL" id="BSXG01000088">
    <property type="protein sequence ID" value="GME39558.1"/>
    <property type="molecule type" value="Genomic_DNA"/>
</dbReference>
<evidence type="ECO:0000313" key="2">
    <source>
        <dbReference type="Proteomes" id="UP001165186"/>
    </source>
</evidence>